<dbReference type="SUPFAM" id="SSF90123">
    <property type="entry name" value="ABC transporter transmembrane region"/>
    <property type="match status" value="1"/>
</dbReference>
<dbReference type="GO" id="GO:0005524">
    <property type="term" value="F:ATP binding"/>
    <property type="evidence" value="ECO:0007669"/>
    <property type="project" value="UniProtKB-KW"/>
</dbReference>
<proteinExistence type="predicted"/>
<reference evidence="10" key="1">
    <citation type="journal article" date="2017" name="Genome Announc.">
        <title>High-Quality Whole-Genome Sequences of the Oligo-Mouse-Microbiota Bacterial Community.</title>
        <authorList>
            <person name="Garzetti D."/>
            <person name="Brugiroux S."/>
            <person name="Bunk B."/>
            <person name="Pukall R."/>
            <person name="McCoy K.D."/>
            <person name="Macpherson A.J."/>
            <person name="Stecher B."/>
        </authorList>
    </citation>
    <scope>NUCLEOTIDE SEQUENCE</scope>
    <source>
        <strain evidence="10">KB18</strain>
    </source>
</reference>
<evidence type="ECO:0000259" key="8">
    <source>
        <dbReference type="PROSITE" id="PS50893"/>
    </source>
</evidence>
<dbReference type="PROSITE" id="PS00211">
    <property type="entry name" value="ABC_TRANSPORTER_1"/>
    <property type="match status" value="1"/>
</dbReference>
<dbReference type="CDD" id="cd07346">
    <property type="entry name" value="ABC_6TM_exporters"/>
    <property type="match status" value="1"/>
</dbReference>
<evidence type="ECO:0000256" key="3">
    <source>
        <dbReference type="ARBA" id="ARBA00022741"/>
    </source>
</evidence>
<evidence type="ECO:0000256" key="4">
    <source>
        <dbReference type="ARBA" id="ARBA00022840"/>
    </source>
</evidence>
<evidence type="ECO:0000256" key="1">
    <source>
        <dbReference type="ARBA" id="ARBA00004651"/>
    </source>
</evidence>
<dbReference type="PROSITE" id="PS50893">
    <property type="entry name" value="ABC_TRANSPORTER_2"/>
    <property type="match status" value="1"/>
</dbReference>
<reference evidence="12" key="2">
    <citation type="submission" date="2017-05" db="EMBL/GenBank/DDBJ databases">
        <title>Improved OligoMM genomes.</title>
        <authorList>
            <person name="Garzetti D."/>
        </authorList>
    </citation>
    <scope>NUCLEOTIDE SEQUENCE [LARGE SCALE GENOMIC DNA]</scope>
    <source>
        <strain evidence="12">KB18</strain>
    </source>
</reference>
<evidence type="ECO:0000256" key="5">
    <source>
        <dbReference type="ARBA" id="ARBA00022989"/>
    </source>
</evidence>
<keyword evidence="6 7" id="KW-0472">Membrane</keyword>
<comment type="subcellular location">
    <subcellularLocation>
        <location evidence="1">Cell membrane</location>
        <topology evidence="1">Multi-pass membrane protein</topology>
    </subcellularLocation>
</comment>
<evidence type="ECO:0000256" key="7">
    <source>
        <dbReference type="SAM" id="Phobius"/>
    </source>
</evidence>
<dbReference type="Proteomes" id="UP000596035">
    <property type="component" value="Chromosome"/>
</dbReference>
<feature type="domain" description="ABC transmembrane type-1" evidence="9">
    <location>
        <begin position="22"/>
        <end position="298"/>
    </location>
</feature>
<dbReference type="EMBL" id="CP021422">
    <property type="protein sequence ID" value="ASB40445.1"/>
    <property type="molecule type" value="Genomic_DNA"/>
</dbReference>
<dbReference type="Gene3D" id="1.20.1560.10">
    <property type="entry name" value="ABC transporter type 1, transmembrane domain"/>
    <property type="match status" value="1"/>
</dbReference>
<evidence type="ECO:0000313" key="10">
    <source>
        <dbReference type="EMBL" id="ASB40445.1"/>
    </source>
</evidence>
<feature type="transmembrane region" description="Helical" evidence="7">
    <location>
        <begin position="250"/>
        <end position="268"/>
    </location>
</feature>
<protein>
    <submittedName>
        <fullName evidence="11">ABC transporter ATP-binding protein</fullName>
    </submittedName>
</protein>
<dbReference type="RefSeq" id="WP_066534010.1">
    <property type="nucleotide sequence ID" value="NZ_CP021422.1"/>
</dbReference>
<keyword evidence="2 7" id="KW-0812">Transmembrane</keyword>
<dbReference type="KEGG" id="amur:ADH66_07075"/>
<dbReference type="PANTHER" id="PTHR43394:SF1">
    <property type="entry name" value="ATP-BINDING CASSETTE SUB-FAMILY B MEMBER 10, MITOCHONDRIAL"/>
    <property type="match status" value="1"/>
</dbReference>
<dbReference type="PANTHER" id="PTHR43394">
    <property type="entry name" value="ATP-DEPENDENT PERMEASE MDL1, MITOCHONDRIAL"/>
    <property type="match status" value="1"/>
</dbReference>
<dbReference type="PROSITE" id="PS50929">
    <property type="entry name" value="ABC_TM1F"/>
    <property type="match status" value="1"/>
</dbReference>
<feature type="transmembrane region" description="Helical" evidence="7">
    <location>
        <begin position="54"/>
        <end position="75"/>
    </location>
</feature>
<dbReference type="SUPFAM" id="SSF52540">
    <property type="entry name" value="P-loop containing nucleoside triphosphate hydrolases"/>
    <property type="match status" value="1"/>
</dbReference>
<dbReference type="InterPro" id="IPR003439">
    <property type="entry name" value="ABC_transporter-like_ATP-bd"/>
</dbReference>
<dbReference type="GO" id="GO:0016887">
    <property type="term" value="F:ATP hydrolysis activity"/>
    <property type="evidence" value="ECO:0007669"/>
    <property type="project" value="InterPro"/>
</dbReference>
<dbReference type="Gene3D" id="3.40.50.300">
    <property type="entry name" value="P-loop containing nucleotide triphosphate hydrolases"/>
    <property type="match status" value="1"/>
</dbReference>
<dbReference type="InterPro" id="IPR017871">
    <property type="entry name" value="ABC_transporter-like_CS"/>
</dbReference>
<dbReference type="InterPro" id="IPR036640">
    <property type="entry name" value="ABC1_TM_sf"/>
</dbReference>
<evidence type="ECO:0000313" key="11">
    <source>
        <dbReference type="EMBL" id="QQR29735.1"/>
    </source>
</evidence>
<name>A0A1Z2XPR8_9FIRM</name>
<dbReference type="Proteomes" id="UP000196710">
    <property type="component" value="Chromosome"/>
</dbReference>
<organism evidence="11 13">
    <name type="scientific">Acutalibacter muris</name>
    <dbReference type="NCBI Taxonomy" id="1796620"/>
    <lineage>
        <taxon>Bacteria</taxon>
        <taxon>Bacillati</taxon>
        <taxon>Bacillota</taxon>
        <taxon>Clostridia</taxon>
        <taxon>Eubacteriales</taxon>
        <taxon>Acutalibacteraceae</taxon>
        <taxon>Acutalibacter</taxon>
    </lineage>
</organism>
<evidence type="ECO:0000256" key="2">
    <source>
        <dbReference type="ARBA" id="ARBA00022692"/>
    </source>
</evidence>
<evidence type="ECO:0000259" key="9">
    <source>
        <dbReference type="PROSITE" id="PS50929"/>
    </source>
</evidence>
<dbReference type="EMBL" id="CP065321">
    <property type="protein sequence ID" value="QQR29735.1"/>
    <property type="molecule type" value="Genomic_DNA"/>
</dbReference>
<accession>A0A1Z2XPR8</accession>
<dbReference type="InterPro" id="IPR003593">
    <property type="entry name" value="AAA+_ATPase"/>
</dbReference>
<keyword evidence="3" id="KW-0547">Nucleotide-binding</keyword>
<dbReference type="Pfam" id="PF00664">
    <property type="entry name" value="ABC_membrane"/>
    <property type="match status" value="1"/>
</dbReference>
<keyword evidence="12" id="KW-1185">Reference proteome</keyword>
<dbReference type="Pfam" id="PF00005">
    <property type="entry name" value="ABC_tran"/>
    <property type="match status" value="1"/>
</dbReference>
<dbReference type="GO" id="GO:0015421">
    <property type="term" value="F:ABC-type oligopeptide transporter activity"/>
    <property type="evidence" value="ECO:0007669"/>
    <property type="project" value="TreeGrafter"/>
</dbReference>
<reference evidence="11 13" key="3">
    <citation type="submission" date="2020-11" db="EMBL/GenBank/DDBJ databases">
        <title>Closed and high quality bacterial genomes of the OMM12 community.</title>
        <authorList>
            <person name="Marbouty M."/>
            <person name="Lamy-Besnier Q."/>
            <person name="Debarbieux L."/>
            <person name="Koszul R."/>
        </authorList>
    </citation>
    <scope>NUCLEOTIDE SEQUENCE [LARGE SCALE GENOMIC DNA]</scope>
    <source>
        <strain evidence="11 13">KB18</strain>
    </source>
</reference>
<dbReference type="InterPro" id="IPR039421">
    <property type="entry name" value="Type_1_exporter"/>
</dbReference>
<sequence length="569" mass="64451">MKNRSILNRTLSYLAPFKWKLAIAGLYLTFSTIIGFLQPLVIQKITDEGMLGNNFSVLVGSVLILAILVILGQIVEMAQTRLFVTIHIKSYYTIFQQAFKKLLRLKKSYFEDKNNAEVLNSIQMDVSQVASVTDRYTVMSFFYIFRIISGLAGLLIISWKLTFIVLAMVPLKAFLVRGFSSRQEKMMNEVIESNRDFSRWFGDNLEGIEEVKLWNLFAKREEDFRLKQRVLLKLQKDNSMIDAWNSLWEALLEWSVTIMLYLIGGILICRSELTIGAVFAFVSYSWYVTGPVSALLNLKMLFARIMPSAKRLFKFLDMDLETDEGTAHITGCPPRLEFKNVTFAYQKNKPILQGVNFHVEPGEKVAIIGANGSGKSTILNLLLRFYIPDKGELTADGLSVSQFPLTEYRLLFSVVSQEPYLFLDNIAGNIDLTGQAPPEKVRDAMQASGVAGYIQRIPEGLNAQIGHNGARLSGGEKQKLAVARALLKDAPIVILDEAASGFDVESEAYLHDMIVNQMVGKSVIMITHRYENLNGMDRIYKLENGRMIQHDQKSKHDIESWVLKNKNYN</sequence>
<dbReference type="InterPro" id="IPR027417">
    <property type="entry name" value="P-loop_NTPase"/>
</dbReference>
<evidence type="ECO:0000313" key="12">
    <source>
        <dbReference type="Proteomes" id="UP000196710"/>
    </source>
</evidence>
<dbReference type="InterPro" id="IPR011527">
    <property type="entry name" value="ABC1_TM_dom"/>
</dbReference>
<gene>
    <name evidence="10" type="ORF">ADH66_07075</name>
    <name evidence="11" type="ORF">I5Q82_17160</name>
</gene>
<dbReference type="GO" id="GO:0005886">
    <property type="term" value="C:plasma membrane"/>
    <property type="evidence" value="ECO:0007669"/>
    <property type="project" value="UniProtKB-SubCell"/>
</dbReference>
<feature type="domain" description="ABC transporter" evidence="8">
    <location>
        <begin position="336"/>
        <end position="569"/>
    </location>
</feature>
<dbReference type="SMART" id="SM00382">
    <property type="entry name" value="AAA"/>
    <property type="match status" value="1"/>
</dbReference>
<dbReference type="AlphaFoldDB" id="A0A1Z2XPR8"/>
<feature type="transmembrane region" description="Helical" evidence="7">
    <location>
        <begin position="274"/>
        <end position="296"/>
    </location>
</feature>
<evidence type="ECO:0000313" key="13">
    <source>
        <dbReference type="Proteomes" id="UP000596035"/>
    </source>
</evidence>
<keyword evidence="4 11" id="KW-0067">ATP-binding</keyword>
<keyword evidence="5 7" id="KW-1133">Transmembrane helix</keyword>
<evidence type="ECO:0000256" key="6">
    <source>
        <dbReference type="ARBA" id="ARBA00023136"/>
    </source>
</evidence>
<feature type="transmembrane region" description="Helical" evidence="7">
    <location>
        <begin position="21"/>
        <end position="42"/>
    </location>
</feature>